<evidence type="ECO:0008006" key="3">
    <source>
        <dbReference type="Google" id="ProtNLM"/>
    </source>
</evidence>
<name>A0A0L0FCV6_9EUKA</name>
<dbReference type="AlphaFoldDB" id="A0A0L0FCV6"/>
<protein>
    <recommendedName>
        <fullName evidence="3">FMP27 GFWDK domain-containing protein</fullName>
    </recommendedName>
</protein>
<dbReference type="RefSeq" id="XP_014148223.1">
    <property type="nucleotide sequence ID" value="XM_014292748.1"/>
</dbReference>
<dbReference type="InterPro" id="IPR045167">
    <property type="entry name" value="Hobbit"/>
</dbReference>
<evidence type="ECO:0000313" key="1">
    <source>
        <dbReference type="EMBL" id="KNC74321.1"/>
    </source>
</evidence>
<reference evidence="1 2" key="1">
    <citation type="submission" date="2011-02" db="EMBL/GenBank/DDBJ databases">
        <title>The Genome Sequence of Sphaeroforma arctica JP610.</title>
        <authorList>
            <consortium name="The Broad Institute Genome Sequencing Platform"/>
            <person name="Russ C."/>
            <person name="Cuomo C."/>
            <person name="Young S.K."/>
            <person name="Zeng Q."/>
            <person name="Gargeya S."/>
            <person name="Alvarado L."/>
            <person name="Berlin A."/>
            <person name="Chapman S.B."/>
            <person name="Chen Z."/>
            <person name="Freedman E."/>
            <person name="Gellesch M."/>
            <person name="Goldberg J."/>
            <person name="Griggs A."/>
            <person name="Gujja S."/>
            <person name="Heilman E."/>
            <person name="Heiman D."/>
            <person name="Howarth C."/>
            <person name="Mehta T."/>
            <person name="Neiman D."/>
            <person name="Pearson M."/>
            <person name="Roberts A."/>
            <person name="Saif S."/>
            <person name="Shea T."/>
            <person name="Shenoy N."/>
            <person name="Sisk P."/>
            <person name="Stolte C."/>
            <person name="Sykes S."/>
            <person name="White J."/>
            <person name="Yandava C."/>
            <person name="Burger G."/>
            <person name="Gray M.W."/>
            <person name="Holland P.W.H."/>
            <person name="King N."/>
            <person name="Lang F.B.F."/>
            <person name="Roger A.J."/>
            <person name="Ruiz-Trillo I."/>
            <person name="Haas B."/>
            <person name="Nusbaum C."/>
            <person name="Birren B."/>
        </authorList>
    </citation>
    <scope>NUCLEOTIDE SEQUENCE [LARGE SCALE GENOMIC DNA]</scope>
    <source>
        <strain evidence="1 2">JP610</strain>
    </source>
</reference>
<feature type="non-terminal residue" evidence="1">
    <location>
        <position position="1"/>
    </location>
</feature>
<dbReference type="OrthoDB" id="1562405at2759"/>
<organism evidence="1 2">
    <name type="scientific">Sphaeroforma arctica JP610</name>
    <dbReference type="NCBI Taxonomy" id="667725"/>
    <lineage>
        <taxon>Eukaryota</taxon>
        <taxon>Ichthyosporea</taxon>
        <taxon>Ichthyophonida</taxon>
        <taxon>Sphaeroforma</taxon>
    </lineage>
</organism>
<dbReference type="GeneID" id="25913632"/>
<accession>A0A0L0FCV6</accession>
<proteinExistence type="predicted"/>
<keyword evidence="2" id="KW-1185">Reference proteome</keyword>
<gene>
    <name evidence="1" type="ORF">SARC_13128</name>
</gene>
<dbReference type="Proteomes" id="UP000054560">
    <property type="component" value="Unassembled WGS sequence"/>
</dbReference>
<sequence length="152" mass="17344">WDKCRLLFRGRCLLNADVLEVMIQSNISPITSHEGLMVTVKGMRGKIGDGDIQVKGHILCWVGSTTKYNDCPLMNLHKATLNLHWDWVMPLPTMDCQDHHRLQILGPEYVQHIPDYDPYEGYRCDSIVLKLLLSVQPLSNEGKGRYISVGRL</sequence>
<dbReference type="Pfam" id="PF10344">
    <property type="entry name" value="Hobbit"/>
    <property type="match status" value="1"/>
</dbReference>
<evidence type="ECO:0000313" key="2">
    <source>
        <dbReference type="Proteomes" id="UP000054560"/>
    </source>
</evidence>
<dbReference type="EMBL" id="KQ244521">
    <property type="protein sequence ID" value="KNC74321.1"/>
    <property type="molecule type" value="Genomic_DNA"/>
</dbReference>
<dbReference type="STRING" id="667725.A0A0L0FCV6"/>